<dbReference type="RefSeq" id="WP_236961040.1">
    <property type="nucleotide sequence ID" value="NZ_JAETXX010000027.1"/>
</dbReference>
<organism evidence="1 2">
    <name type="scientific">Joostella atrarenae</name>
    <dbReference type="NCBI Taxonomy" id="679257"/>
    <lineage>
        <taxon>Bacteria</taxon>
        <taxon>Pseudomonadati</taxon>
        <taxon>Bacteroidota</taxon>
        <taxon>Flavobacteriia</taxon>
        <taxon>Flavobacteriales</taxon>
        <taxon>Flavobacteriaceae</taxon>
        <taxon>Joostella</taxon>
    </lineage>
</organism>
<feature type="non-terminal residue" evidence="1">
    <location>
        <position position="1"/>
    </location>
</feature>
<reference evidence="1 2" key="1">
    <citation type="submission" date="2021-01" db="EMBL/GenBank/DDBJ databases">
        <title>Genome sequencing of Joostella atrarenae M1-2 (= KCTC 23194).</title>
        <authorList>
            <person name="Zakaria M.R."/>
            <person name="Lam M.Q."/>
            <person name="Chong C.S."/>
        </authorList>
    </citation>
    <scope>NUCLEOTIDE SEQUENCE [LARGE SCALE GENOMIC DNA]</scope>
    <source>
        <strain evidence="1 2">M1-2</strain>
    </source>
</reference>
<protein>
    <recommendedName>
        <fullName evidence="3">Lectin</fullName>
    </recommendedName>
</protein>
<name>A0ABS9J7V1_9FLAO</name>
<proteinExistence type="predicted"/>
<evidence type="ECO:0008006" key="3">
    <source>
        <dbReference type="Google" id="ProtNLM"/>
    </source>
</evidence>
<gene>
    <name evidence="1" type="ORF">JM658_16820</name>
</gene>
<accession>A0ABS9J7V1</accession>
<comment type="caution">
    <text evidence="1">The sequence shown here is derived from an EMBL/GenBank/DDBJ whole genome shotgun (WGS) entry which is preliminary data.</text>
</comment>
<dbReference type="EMBL" id="JAETXX010000027">
    <property type="protein sequence ID" value="MCF8716487.1"/>
    <property type="molecule type" value="Genomic_DNA"/>
</dbReference>
<evidence type="ECO:0000313" key="1">
    <source>
        <dbReference type="EMBL" id="MCF8716487.1"/>
    </source>
</evidence>
<keyword evidence="2" id="KW-1185">Reference proteome</keyword>
<dbReference type="Proteomes" id="UP000829517">
    <property type="component" value="Unassembled WGS sequence"/>
</dbReference>
<sequence length="219" mass="24827">GQNDVTGCWGEAISINYSIEGCAQPIYINTVSMPESEYEIRYNDELIEGLISGQSSSETQISVITENEGVQEVFIKVLKEDYHNETNFKITVSDTMEIKILVFTNGNWKTLSNKFYEIDENKIYFLPIESFSNNLFKANLIDGVVYDNSEPLEFKITRGIDLTGSELIIKSIENEESFTVVPETDENKYIWDGTNAKSGIFQFILTIQGAEFSGQFIIK</sequence>
<evidence type="ECO:0000313" key="2">
    <source>
        <dbReference type="Proteomes" id="UP000829517"/>
    </source>
</evidence>